<comment type="caution">
    <text evidence="16">The sequence shown here is derived from an EMBL/GenBank/DDBJ whole genome shotgun (WGS) entry which is preliminary data.</text>
</comment>
<comment type="function">
    <text evidence="10 13">Catalyzes the formation of dTDP-glucose, from dTTP and glucose 1-phosphate, as well as its pyrophosphorolysis.</text>
</comment>
<evidence type="ECO:0000256" key="11">
    <source>
        <dbReference type="ARBA" id="ARBA00048200"/>
    </source>
</evidence>
<evidence type="ECO:0000256" key="1">
    <source>
        <dbReference type="ARBA" id="ARBA00001946"/>
    </source>
</evidence>
<protein>
    <recommendedName>
        <fullName evidence="13">Glucose-1-phosphate thymidylyltransferase</fullName>
        <ecNumber evidence="13">2.7.7.24</ecNumber>
    </recommendedName>
</protein>
<organism evidence="16 17">
    <name type="scientific">Ottowia beijingensis</name>
    <dbReference type="NCBI Taxonomy" id="1207057"/>
    <lineage>
        <taxon>Bacteria</taxon>
        <taxon>Pseudomonadati</taxon>
        <taxon>Pseudomonadota</taxon>
        <taxon>Betaproteobacteria</taxon>
        <taxon>Burkholderiales</taxon>
        <taxon>Comamonadaceae</taxon>
        <taxon>Ottowia</taxon>
    </lineage>
</organism>
<dbReference type="Gene3D" id="3.40.50.720">
    <property type="entry name" value="NAD(P)-binding Rossmann-like Domain"/>
    <property type="match status" value="1"/>
</dbReference>
<dbReference type="CDD" id="cd02538">
    <property type="entry name" value="G1P_TT_short"/>
    <property type="match status" value="1"/>
</dbReference>
<dbReference type="EC" id="2.7.7.24" evidence="13"/>
<dbReference type="SUPFAM" id="SSF51735">
    <property type="entry name" value="NAD(P)-binding Rossmann-fold domains"/>
    <property type="match status" value="1"/>
</dbReference>
<dbReference type="InterPro" id="IPR036291">
    <property type="entry name" value="NAD(P)-bd_dom_sf"/>
</dbReference>
<evidence type="ECO:0000313" key="17">
    <source>
        <dbReference type="Proteomes" id="UP000589716"/>
    </source>
</evidence>
<name>A0A853IY13_9BURK</name>
<evidence type="ECO:0000256" key="12">
    <source>
        <dbReference type="ARBA" id="ARBA00049336"/>
    </source>
</evidence>
<dbReference type="Pfam" id="PF00483">
    <property type="entry name" value="NTP_transferase"/>
    <property type="match status" value="1"/>
</dbReference>
<dbReference type="Proteomes" id="UP000589716">
    <property type="component" value="Unassembled WGS sequence"/>
</dbReference>
<dbReference type="PANTHER" id="PTHR43532">
    <property type="entry name" value="GLUCOSE-1-PHOSPHATE THYMIDYLYLTRANSFERASE"/>
    <property type="match status" value="1"/>
</dbReference>
<feature type="domain" description="Nucleotidyl transferase" evidence="14">
    <location>
        <begin position="309"/>
        <end position="545"/>
    </location>
</feature>
<reference evidence="16 17" key="1">
    <citation type="submission" date="2020-07" db="EMBL/GenBank/DDBJ databases">
        <authorList>
            <person name="Maaloum M."/>
        </authorList>
    </citation>
    <scope>NUCLEOTIDE SEQUENCE [LARGE SCALE GENOMIC DNA]</scope>
    <source>
        <strain evidence="16 17">GCS-AN-3</strain>
    </source>
</reference>
<evidence type="ECO:0000259" key="14">
    <source>
        <dbReference type="Pfam" id="PF00483"/>
    </source>
</evidence>
<dbReference type="CDD" id="cd05254">
    <property type="entry name" value="dTDP_HR_like_SDR_e"/>
    <property type="match status" value="1"/>
</dbReference>
<dbReference type="Gene3D" id="3.90.550.10">
    <property type="entry name" value="Spore Coat Polysaccharide Biosynthesis Protein SpsA, Chain A"/>
    <property type="match status" value="1"/>
</dbReference>
<evidence type="ECO:0000256" key="7">
    <source>
        <dbReference type="ARBA" id="ARBA00022695"/>
    </source>
</evidence>
<comment type="similarity">
    <text evidence="3 13">Belongs to the glucose-1-phosphate thymidylyltransferase family.</text>
</comment>
<dbReference type="FunFam" id="3.90.550.10:FF:000023">
    <property type="entry name" value="Glucose-1-phosphate thymidylyltransferase"/>
    <property type="match status" value="1"/>
</dbReference>
<comment type="similarity">
    <text evidence="4">Belongs to the dTDP-4-dehydrorhamnose reductase family.</text>
</comment>
<keyword evidence="8 13" id="KW-0479">Metal-binding</keyword>
<accession>A0A853IY13</accession>
<comment type="subunit">
    <text evidence="5">Homotetramer.</text>
</comment>
<feature type="domain" description="RmlD-like substrate binding" evidence="15">
    <location>
        <begin position="1"/>
        <end position="284"/>
    </location>
</feature>
<dbReference type="NCBIfam" id="TIGR01207">
    <property type="entry name" value="rmlA"/>
    <property type="match status" value="1"/>
</dbReference>
<keyword evidence="7 13" id="KW-0548">Nucleotidyltransferase</keyword>
<dbReference type="InterPro" id="IPR005907">
    <property type="entry name" value="G1P_thy_trans_s"/>
</dbReference>
<dbReference type="EMBL" id="JACCKX010000001">
    <property type="protein sequence ID" value="NZA01509.1"/>
    <property type="molecule type" value="Genomic_DNA"/>
</dbReference>
<dbReference type="InterPro" id="IPR029903">
    <property type="entry name" value="RmlD-like-bd"/>
</dbReference>
<gene>
    <name evidence="16" type="primary">rfbA</name>
    <name evidence="16" type="ORF">H0I39_06535</name>
</gene>
<keyword evidence="6 13" id="KW-0808">Transferase</keyword>
<keyword evidence="9 13" id="KW-0460">Magnesium</keyword>
<dbReference type="NCBIfam" id="NF007440">
    <property type="entry name" value="PRK09987.1"/>
    <property type="match status" value="1"/>
</dbReference>
<dbReference type="Gene3D" id="3.90.25.10">
    <property type="entry name" value="UDP-galactose 4-epimerase, domain 1"/>
    <property type="match status" value="1"/>
</dbReference>
<dbReference type="InterPro" id="IPR005913">
    <property type="entry name" value="dTDP_dehydrorham_reduct"/>
</dbReference>
<dbReference type="GO" id="GO:0008831">
    <property type="term" value="F:dTDP-4-dehydrorhamnose reductase activity"/>
    <property type="evidence" value="ECO:0007669"/>
    <property type="project" value="UniProtKB-EC"/>
</dbReference>
<comment type="cofactor">
    <cofactor evidence="1">
        <name>Mg(2+)</name>
        <dbReference type="ChEBI" id="CHEBI:18420"/>
    </cofactor>
</comment>
<evidence type="ECO:0000313" key="16">
    <source>
        <dbReference type="EMBL" id="NZA01509.1"/>
    </source>
</evidence>
<dbReference type="PANTHER" id="PTHR43532:SF1">
    <property type="entry name" value="GLUCOSE-1-PHOSPHATE THYMIDYLYLTRANSFERASE 1"/>
    <property type="match status" value="1"/>
</dbReference>
<evidence type="ECO:0000256" key="5">
    <source>
        <dbReference type="ARBA" id="ARBA00011881"/>
    </source>
</evidence>
<dbReference type="InterPro" id="IPR029044">
    <property type="entry name" value="Nucleotide-diphossugar_trans"/>
</dbReference>
<evidence type="ECO:0000259" key="15">
    <source>
        <dbReference type="Pfam" id="PF04321"/>
    </source>
</evidence>
<dbReference type="InterPro" id="IPR005835">
    <property type="entry name" value="NTP_transferase_dom"/>
</dbReference>
<dbReference type="Pfam" id="PF04321">
    <property type="entry name" value="RmlD_sub_bind"/>
    <property type="match status" value="1"/>
</dbReference>
<sequence>MKILLLGKNGQVGWEVQRSLAPLGELIALDRRGDTGLCGDLADLDGLVATVRAVRPQVIVNAAAYTDVDKAESEPELAHRINAEAPAVLAREAQACGALLVHYSTDYVFDGSGQRPWQEGDATGPLSVYGRTKLEGERAIVQAGAPHLILRTSWVYAARGGNFAKTMLRLAQERERLTVIDDQWGAPTGAELIADVTAHTIVHTSLQPAKGGIYHLAASGQTTWHSYAKHVFAQAQQAQAAINIKVKEVLPIPASQYPTPARRPHNSRLDCSRLQAVFGLKLPPGSRASTACWPKSFDAPLLKHMTPRKGIILAGGSGTRLHPATLALSKQLLPVYDKPMIYYPLATLMLAGIRDILVISTPQDTPRFQQLLGDGSQWGISLSYAVQPSPDGLAQAFIIGEQFIGNAPSALVLGDNIFYGHDFETLLSDADARSEGATVFAYHVHDPERYGVVEFDPSGKAVSIEEKPPQPKSSYAVTGLYFYDSQVVDIAKATQPSARGELEITSVNDAYLQQGQLNVQIMQRGYAWLDTGTHDSLLDAGQFIATLERRQGLKIACPEEIAWRKGFIDSARLEQLAQPLAKSGYGQYLIRMLRETRPEVRV</sequence>
<evidence type="ECO:0000256" key="2">
    <source>
        <dbReference type="ARBA" id="ARBA00004781"/>
    </source>
</evidence>
<dbReference type="NCBIfam" id="TIGR01214">
    <property type="entry name" value="rmlD"/>
    <property type="match status" value="1"/>
</dbReference>
<dbReference type="GO" id="GO:0046872">
    <property type="term" value="F:metal ion binding"/>
    <property type="evidence" value="ECO:0007669"/>
    <property type="project" value="UniProtKB-KW"/>
</dbReference>
<evidence type="ECO:0000256" key="13">
    <source>
        <dbReference type="RuleBase" id="RU003706"/>
    </source>
</evidence>
<dbReference type="SUPFAM" id="SSF53448">
    <property type="entry name" value="Nucleotide-diphospho-sugar transferases"/>
    <property type="match status" value="1"/>
</dbReference>
<comment type="catalytic activity">
    <reaction evidence="12 13">
        <text>dTTP + alpha-D-glucose 1-phosphate + H(+) = dTDP-alpha-D-glucose + diphosphate</text>
        <dbReference type="Rhea" id="RHEA:15225"/>
        <dbReference type="ChEBI" id="CHEBI:15378"/>
        <dbReference type="ChEBI" id="CHEBI:33019"/>
        <dbReference type="ChEBI" id="CHEBI:37568"/>
        <dbReference type="ChEBI" id="CHEBI:57477"/>
        <dbReference type="ChEBI" id="CHEBI:58601"/>
        <dbReference type="EC" id="2.7.7.24"/>
    </reaction>
</comment>
<keyword evidence="17" id="KW-1185">Reference proteome</keyword>
<dbReference type="UniPathway" id="UPA00124"/>
<evidence type="ECO:0000256" key="9">
    <source>
        <dbReference type="ARBA" id="ARBA00022842"/>
    </source>
</evidence>
<evidence type="ECO:0000256" key="8">
    <source>
        <dbReference type="ARBA" id="ARBA00022723"/>
    </source>
</evidence>
<dbReference type="GO" id="GO:0019305">
    <property type="term" value="P:dTDP-rhamnose biosynthetic process"/>
    <property type="evidence" value="ECO:0007669"/>
    <property type="project" value="UniProtKB-UniPathway"/>
</dbReference>
<comment type="pathway">
    <text evidence="2">Carbohydrate biosynthesis; dTDP-L-rhamnose biosynthesis.</text>
</comment>
<evidence type="ECO:0000256" key="3">
    <source>
        <dbReference type="ARBA" id="ARBA00010480"/>
    </source>
</evidence>
<dbReference type="GO" id="GO:0008879">
    <property type="term" value="F:glucose-1-phosphate thymidylyltransferase activity"/>
    <property type="evidence" value="ECO:0007669"/>
    <property type="project" value="UniProtKB-EC"/>
</dbReference>
<evidence type="ECO:0000256" key="6">
    <source>
        <dbReference type="ARBA" id="ARBA00022679"/>
    </source>
</evidence>
<evidence type="ECO:0000256" key="4">
    <source>
        <dbReference type="ARBA" id="ARBA00010944"/>
    </source>
</evidence>
<proteinExistence type="inferred from homology"/>
<comment type="catalytic activity">
    <reaction evidence="11">
        <text>dTDP-beta-L-rhamnose + NADP(+) = dTDP-4-dehydro-beta-L-rhamnose + NADPH + H(+)</text>
        <dbReference type="Rhea" id="RHEA:21796"/>
        <dbReference type="ChEBI" id="CHEBI:15378"/>
        <dbReference type="ChEBI" id="CHEBI:57510"/>
        <dbReference type="ChEBI" id="CHEBI:57783"/>
        <dbReference type="ChEBI" id="CHEBI:58349"/>
        <dbReference type="ChEBI" id="CHEBI:62830"/>
        <dbReference type="EC" id="1.1.1.133"/>
    </reaction>
</comment>
<dbReference type="AlphaFoldDB" id="A0A853IY13"/>
<evidence type="ECO:0000256" key="10">
    <source>
        <dbReference type="ARBA" id="ARBA00037065"/>
    </source>
</evidence>